<reference evidence="2 3" key="1">
    <citation type="submission" date="2019-02" db="EMBL/GenBank/DDBJ databases">
        <title>WGS of Pseudoxanthomonas species novum from clinical isolates.</title>
        <authorList>
            <person name="Bernier A.-M."/>
            <person name="Bernard K."/>
            <person name="Vachon A."/>
        </authorList>
    </citation>
    <scope>NUCLEOTIDE SEQUENCE [LARGE SCALE GENOMIC DNA]</scope>
    <source>
        <strain evidence="2 3">NML171200</strain>
    </source>
</reference>
<feature type="region of interest" description="Disordered" evidence="1">
    <location>
        <begin position="252"/>
        <end position="284"/>
    </location>
</feature>
<feature type="region of interest" description="Disordered" evidence="1">
    <location>
        <begin position="97"/>
        <end position="163"/>
    </location>
</feature>
<proteinExistence type="predicted"/>
<dbReference type="AlphaFoldDB" id="A0A4Q8L4N2"/>
<dbReference type="Proteomes" id="UP000292627">
    <property type="component" value="Unassembled WGS sequence"/>
</dbReference>
<name>A0A4Q8L4N2_9GAMM</name>
<protein>
    <submittedName>
        <fullName evidence="2">Uncharacterized protein</fullName>
    </submittedName>
</protein>
<sequence length="284" mass="31133">MSGDWIKMRGNLWDDPRVAAICDDTDSAECAVIGALYWLWAAADQHTEDGVLPGLSLRQIDRKTGVPGFAAAVVRVGWIEEIDGGVRIVRFEEHNGASAKRRGSDAKRKASVRKLSASDADTEKTEAGRDAELEKEKEKEIDQVQKQKQERGSPTGSRLPADWQPSAADVAFAERERSDVDWRLEAEKFADYWHGIAGAKGRKSDWPGTWRNWIRRADAPRGTARAGPQQPLGKQMQGVMTLEGMIRERMAGNRNSEGTPAAGLLVAGSDAGRRNAAGNGERLD</sequence>
<gene>
    <name evidence="2" type="ORF">EA660_18190</name>
</gene>
<organism evidence="2 3">
    <name type="scientific">Pseudoxanthomonas winnipegensis</name>
    <dbReference type="NCBI Taxonomy" id="2480810"/>
    <lineage>
        <taxon>Bacteria</taxon>
        <taxon>Pseudomonadati</taxon>
        <taxon>Pseudomonadota</taxon>
        <taxon>Gammaproteobacteria</taxon>
        <taxon>Lysobacterales</taxon>
        <taxon>Lysobacteraceae</taxon>
        <taxon>Pseudoxanthomonas</taxon>
    </lineage>
</organism>
<evidence type="ECO:0000256" key="1">
    <source>
        <dbReference type="SAM" id="MobiDB-lite"/>
    </source>
</evidence>
<feature type="compositionally biased region" description="Basic and acidic residues" evidence="1">
    <location>
        <begin position="121"/>
        <end position="151"/>
    </location>
</feature>
<evidence type="ECO:0000313" key="2">
    <source>
        <dbReference type="EMBL" id="TAA20320.1"/>
    </source>
</evidence>
<dbReference type="EMBL" id="SHMC01000010">
    <property type="protein sequence ID" value="TAA20320.1"/>
    <property type="molecule type" value="Genomic_DNA"/>
</dbReference>
<dbReference type="OrthoDB" id="6107855at2"/>
<dbReference type="RefSeq" id="WP_130552887.1">
    <property type="nucleotide sequence ID" value="NZ_SHMC01000010.1"/>
</dbReference>
<accession>A0A4Q8L4N2</accession>
<comment type="caution">
    <text evidence="2">The sequence shown here is derived from an EMBL/GenBank/DDBJ whole genome shotgun (WGS) entry which is preliminary data.</text>
</comment>
<evidence type="ECO:0000313" key="3">
    <source>
        <dbReference type="Proteomes" id="UP000292627"/>
    </source>
</evidence>